<dbReference type="RefSeq" id="WP_255943893.1">
    <property type="nucleotide sequence ID" value="NZ_CP050468.1"/>
</dbReference>
<sequence length="96" mass="10869">MAKNKSNPQPNELVQDTEFGRGEIKDNALKAVVTSQLFRTKVVKAKKGKGSFNRKAKHRGKEPYSKFSLMWILNRAFFLSEGYGDTVSSVRFLVSK</sequence>
<dbReference type="Proteomes" id="UP001058687">
    <property type="component" value="Chromosome 2"/>
</dbReference>
<dbReference type="EMBL" id="CP050468">
    <property type="protein sequence ID" value="UTZ28704.1"/>
    <property type="molecule type" value="Genomic_DNA"/>
</dbReference>
<organism evidence="1 2">
    <name type="scientific">Vibrio campbellii</name>
    <dbReference type="NCBI Taxonomy" id="680"/>
    <lineage>
        <taxon>Bacteria</taxon>
        <taxon>Pseudomonadati</taxon>
        <taxon>Pseudomonadota</taxon>
        <taxon>Gammaproteobacteria</taxon>
        <taxon>Vibrionales</taxon>
        <taxon>Vibrionaceae</taxon>
        <taxon>Vibrio</taxon>
    </lineage>
</organism>
<evidence type="ECO:0000313" key="2">
    <source>
        <dbReference type="Proteomes" id="UP001058687"/>
    </source>
</evidence>
<dbReference type="InterPro" id="IPR005589">
    <property type="entry name" value="ArfA"/>
</dbReference>
<dbReference type="Pfam" id="PF03889">
    <property type="entry name" value="ArfA"/>
    <property type="match status" value="1"/>
</dbReference>
<evidence type="ECO:0000313" key="1">
    <source>
        <dbReference type="EMBL" id="UTZ28704.1"/>
    </source>
</evidence>
<dbReference type="AlphaFoldDB" id="A0AAE9SL72"/>
<protein>
    <submittedName>
        <fullName evidence="1">Ribosome alternative rescue factor ArfA</fullName>
    </submittedName>
</protein>
<name>A0AAE9SL72_9VIBR</name>
<proteinExistence type="predicted"/>
<reference evidence="1" key="1">
    <citation type="submission" date="2020-03" db="EMBL/GenBank/DDBJ databases">
        <title>Five strains of Vibrio campbellii isolated from Mariana Trench.</title>
        <authorList>
            <person name="Liang J."/>
            <person name="Zhang X.-H."/>
        </authorList>
    </citation>
    <scope>NUCLEOTIDE SEQUENCE</scope>
    <source>
        <strain evidence="1">LJC014</strain>
    </source>
</reference>
<dbReference type="GO" id="GO:0072344">
    <property type="term" value="P:rescue of stalled ribosome"/>
    <property type="evidence" value="ECO:0007669"/>
    <property type="project" value="InterPro"/>
</dbReference>
<accession>A0AAE9SL72</accession>
<gene>
    <name evidence="1" type="primary">arfA</name>
    <name evidence="1" type="ORF">HB761_18675</name>
</gene>